<reference evidence="2 3" key="1">
    <citation type="journal article" date="2019" name="Genome Biol. Evol.">
        <title>The Rhododendron genome and chromosomal organization provide insight into shared whole-genome duplications across the heath family (Ericaceae).</title>
        <authorList>
            <person name="Soza V.L."/>
            <person name="Lindsley D."/>
            <person name="Waalkes A."/>
            <person name="Ramage E."/>
            <person name="Patwardhan R.P."/>
            <person name="Burton J.N."/>
            <person name="Adey A."/>
            <person name="Kumar A."/>
            <person name="Qiu R."/>
            <person name="Shendure J."/>
            <person name="Hall B."/>
        </authorList>
    </citation>
    <scope>NUCLEOTIDE SEQUENCE [LARGE SCALE GENOMIC DNA]</scope>
    <source>
        <strain evidence="2">RSF 1966-606</strain>
    </source>
</reference>
<feature type="non-terminal residue" evidence="2">
    <location>
        <position position="1"/>
    </location>
</feature>
<keyword evidence="3" id="KW-1185">Reference proteome</keyword>
<proteinExistence type="predicted"/>
<dbReference type="EMBL" id="QEFC01000998">
    <property type="protein sequence ID" value="KAE9460784.1"/>
    <property type="molecule type" value="Genomic_DNA"/>
</dbReference>
<evidence type="ECO:0000313" key="3">
    <source>
        <dbReference type="Proteomes" id="UP000428333"/>
    </source>
</evidence>
<gene>
    <name evidence="2" type="ORF">C3L33_07301</name>
</gene>
<organism evidence="2 3">
    <name type="scientific">Rhododendron williamsianum</name>
    <dbReference type="NCBI Taxonomy" id="262921"/>
    <lineage>
        <taxon>Eukaryota</taxon>
        <taxon>Viridiplantae</taxon>
        <taxon>Streptophyta</taxon>
        <taxon>Embryophyta</taxon>
        <taxon>Tracheophyta</taxon>
        <taxon>Spermatophyta</taxon>
        <taxon>Magnoliopsida</taxon>
        <taxon>eudicotyledons</taxon>
        <taxon>Gunneridae</taxon>
        <taxon>Pentapetalae</taxon>
        <taxon>asterids</taxon>
        <taxon>Ericales</taxon>
        <taxon>Ericaceae</taxon>
        <taxon>Ericoideae</taxon>
        <taxon>Rhodoreae</taxon>
        <taxon>Rhododendron</taxon>
    </lineage>
</organism>
<protein>
    <submittedName>
        <fullName evidence="2">Uncharacterized protein</fullName>
    </submittedName>
</protein>
<feature type="compositionally biased region" description="Basic and acidic residues" evidence="1">
    <location>
        <begin position="17"/>
        <end position="37"/>
    </location>
</feature>
<name>A0A6A4LXF3_9ERIC</name>
<sequence>MASLSVPINPLPPPVNRRPDVKPEISLTAKERDEEKRRQKVNRKIASQKATSMKLRSEATKAVIGEKSGPSNSNGPLLILENLRAHIAALRWESALNVMKDTPHEQIVRMSCWVAIVGMPAKMVASYKGEWFCFHQRLIALKDASGRTGQS</sequence>
<accession>A0A6A4LXF3</accession>
<dbReference type="Proteomes" id="UP000428333">
    <property type="component" value="Linkage Group LG04"/>
</dbReference>
<evidence type="ECO:0000256" key="1">
    <source>
        <dbReference type="SAM" id="MobiDB-lite"/>
    </source>
</evidence>
<evidence type="ECO:0000313" key="2">
    <source>
        <dbReference type="EMBL" id="KAE9460784.1"/>
    </source>
</evidence>
<comment type="caution">
    <text evidence="2">The sequence shown here is derived from an EMBL/GenBank/DDBJ whole genome shotgun (WGS) entry which is preliminary data.</text>
</comment>
<feature type="region of interest" description="Disordered" evidence="1">
    <location>
        <begin position="1"/>
        <end position="72"/>
    </location>
</feature>
<dbReference type="OrthoDB" id="1744814at2759"/>
<dbReference type="AlphaFoldDB" id="A0A6A4LXF3"/>